<feature type="region of interest" description="Disordered" evidence="5">
    <location>
        <begin position="153"/>
        <end position="202"/>
    </location>
</feature>
<dbReference type="GO" id="GO:0051666">
    <property type="term" value="P:actin cortical patch localization"/>
    <property type="evidence" value="ECO:0007669"/>
    <property type="project" value="InterPro"/>
</dbReference>
<dbReference type="PROSITE" id="PS01159">
    <property type="entry name" value="WW_DOMAIN_1"/>
    <property type="match status" value="1"/>
</dbReference>
<dbReference type="AlphaFoldDB" id="S2JR67"/>
<dbReference type="GO" id="GO:0005737">
    <property type="term" value="C:cytoplasm"/>
    <property type="evidence" value="ECO:0007669"/>
    <property type="project" value="UniProtKB-SubCell"/>
</dbReference>
<evidence type="ECO:0000259" key="7">
    <source>
        <dbReference type="PROSITE" id="PS50020"/>
    </source>
</evidence>
<gene>
    <name evidence="8" type="ORF">HMPREF1544_00777</name>
</gene>
<evidence type="ECO:0008006" key="10">
    <source>
        <dbReference type="Google" id="ProtNLM"/>
    </source>
</evidence>
<dbReference type="InterPro" id="IPR001452">
    <property type="entry name" value="SH3_domain"/>
</dbReference>
<feature type="compositionally biased region" description="Basic and acidic residues" evidence="5">
    <location>
        <begin position="157"/>
        <end position="181"/>
    </location>
</feature>
<dbReference type="CDD" id="cd00201">
    <property type="entry name" value="WW"/>
    <property type="match status" value="1"/>
</dbReference>
<organism evidence="8 9">
    <name type="scientific">Mucor circinelloides f. circinelloides (strain 1006PhL)</name>
    <name type="common">Mucormycosis agent</name>
    <name type="synonym">Calyptromyces circinelloides</name>
    <dbReference type="NCBI Taxonomy" id="1220926"/>
    <lineage>
        <taxon>Eukaryota</taxon>
        <taxon>Fungi</taxon>
        <taxon>Fungi incertae sedis</taxon>
        <taxon>Mucoromycota</taxon>
        <taxon>Mucoromycotina</taxon>
        <taxon>Mucoromycetes</taxon>
        <taxon>Mucorales</taxon>
        <taxon>Mucorineae</taxon>
        <taxon>Mucoraceae</taxon>
        <taxon>Mucor</taxon>
    </lineage>
</organism>
<name>S2JR67_MUCC1</name>
<dbReference type="InterPro" id="IPR036020">
    <property type="entry name" value="WW_dom_sf"/>
</dbReference>
<dbReference type="InterPro" id="IPR001202">
    <property type="entry name" value="WW_dom"/>
</dbReference>
<evidence type="ECO:0000256" key="2">
    <source>
        <dbReference type="ARBA" id="ARBA00022443"/>
    </source>
</evidence>
<dbReference type="InParanoid" id="S2JR67"/>
<evidence type="ECO:0000256" key="3">
    <source>
        <dbReference type="ARBA" id="ARBA00022490"/>
    </source>
</evidence>
<dbReference type="Gene3D" id="2.20.70.10">
    <property type="match status" value="1"/>
</dbReference>
<keyword evidence="9" id="KW-1185">Reference proteome</keyword>
<dbReference type="SMART" id="SM00326">
    <property type="entry name" value="SH3"/>
    <property type="match status" value="1"/>
</dbReference>
<dbReference type="STRING" id="1220926.S2JR67"/>
<dbReference type="eggNOG" id="KOG1029">
    <property type="taxonomic scope" value="Eukaryota"/>
</dbReference>
<sequence length="202" mass="22680">MTQYLIAVWDYVAEGEFELSFKQGDRIKLLEKHNDDWWEGELNEDIGFFPANRIRLETPEDLVVQQSERNVDSDIEPPATAPQVIAAAVAEDDQDVAPQLPARRNPSVRSNTSRPVLASVNDTSSVSIPTTESPLPVGWEHAFDQDGTIYYFNESTGESRWDKPEEPEKDEPPPLPQRDDSADTFIQGLNPNELQKLGGKTT</sequence>
<dbReference type="SUPFAM" id="SSF50044">
    <property type="entry name" value="SH3-domain"/>
    <property type="match status" value="1"/>
</dbReference>
<dbReference type="InterPro" id="IPR046982">
    <property type="entry name" value="BIN3/RVS161-like"/>
</dbReference>
<feature type="region of interest" description="Disordered" evidence="5">
    <location>
        <begin position="91"/>
        <end position="138"/>
    </location>
</feature>
<feature type="domain" description="SH3" evidence="6">
    <location>
        <begin position="1"/>
        <end position="59"/>
    </location>
</feature>
<dbReference type="GO" id="GO:0008289">
    <property type="term" value="F:lipid binding"/>
    <property type="evidence" value="ECO:0007669"/>
    <property type="project" value="TreeGrafter"/>
</dbReference>
<dbReference type="SMART" id="SM00456">
    <property type="entry name" value="WW"/>
    <property type="match status" value="1"/>
</dbReference>
<accession>S2JR67</accession>
<dbReference type="PRINTS" id="PR01887">
    <property type="entry name" value="SPECTRNALPHA"/>
</dbReference>
<evidence type="ECO:0000256" key="5">
    <source>
        <dbReference type="SAM" id="MobiDB-lite"/>
    </source>
</evidence>
<dbReference type="PROSITE" id="PS50002">
    <property type="entry name" value="SH3"/>
    <property type="match status" value="1"/>
</dbReference>
<dbReference type="SUPFAM" id="SSF51045">
    <property type="entry name" value="WW domain"/>
    <property type="match status" value="1"/>
</dbReference>
<comment type="subcellular location">
    <subcellularLocation>
        <location evidence="1">Cytoplasm</location>
    </subcellularLocation>
</comment>
<dbReference type="OrthoDB" id="5971719at2759"/>
<evidence type="ECO:0000313" key="8">
    <source>
        <dbReference type="EMBL" id="EPB92479.1"/>
    </source>
</evidence>
<proteinExistence type="predicted"/>
<dbReference type="OMA" id="IYYFNES"/>
<dbReference type="PANTHER" id="PTHR47174">
    <property type="entry name" value="BRIDGING INTEGRATOR 3"/>
    <property type="match status" value="1"/>
</dbReference>
<dbReference type="Proteomes" id="UP000014254">
    <property type="component" value="Unassembled WGS sequence"/>
</dbReference>
<keyword evidence="2 4" id="KW-0728">SH3 domain</keyword>
<reference evidence="9" key="1">
    <citation type="submission" date="2013-05" db="EMBL/GenBank/DDBJ databases">
        <title>The Genome sequence of Mucor circinelloides f. circinelloides 1006PhL.</title>
        <authorList>
            <consortium name="The Broad Institute Genomics Platform"/>
            <person name="Cuomo C."/>
            <person name="Earl A."/>
            <person name="Findley K."/>
            <person name="Lee S.C."/>
            <person name="Walker B."/>
            <person name="Young S."/>
            <person name="Zeng Q."/>
            <person name="Gargeya S."/>
            <person name="Fitzgerald M."/>
            <person name="Haas B."/>
            <person name="Abouelleil A."/>
            <person name="Allen A.W."/>
            <person name="Alvarado L."/>
            <person name="Arachchi H.M."/>
            <person name="Berlin A.M."/>
            <person name="Chapman S.B."/>
            <person name="Gainer-Dewar J."/>
            <person name="Goldberg J."/>
            <person name="Griggs A."/>
            <person name="Gujja S."/>
            <person name="Hansen M."/>
            <person name="Howarth C."/>
            <person name="Imamovic A."/>
            <person name="Ireland A."/>
            <person name="Larimer J."/>
            <person name="McCowan C."/>
            <person name="Murphy C."/>
            <person name="Pearson M."/>
            <person name="Poon T.W."/>
            <person name="Priest M."/>
            <person name="Roberts A."/>
            <person name="Saif S."/>
            <person name="Shea T."/>
            <person name="Sisk P."/>
            <person name="Sykes S."/>
            <person name="Wortman J."/>
            <person name="Nusbaum C."/>
            <person name="Birren B."/>
        </authorList>
    </citation>
    <scope>NUCLEOTIDE SEQUENCE [LARGE SCALE GENOMIC DNA]</scope>
    <source>
        <strain evidence="9">1006PhL</strain>
    </source>
</reference>
<keyword evidence="3" id="KW-0963">Cytoplasm</keyword>
<evidence type="ECO:0000313" key="9">
    <source>
        <dbReference type="Proteomes" id="UP000014254"/>
    </source>
</evidence>
<dbReference type="Pfam" id="PF00397">
    <property type="entry name" value="WW"/>
    <property type="match status" value="1"/>
</dbReference>
<dbReference type="Gene3D" id="2.30.30.40">
    <property type="entry name" value="SH3 Domains"/>
    <property type="match status" value="1"/>
</dbReference>
<dbReference type="PRINTS" id="PR00452">
    <property type="entry name" value="SH3DOMAIN"/>
</dbReference>
<dbReference type="GO" id="GO:0097320">
    <property type="term" value="P:plasma membrane tubulation"/>
    <property type="evidence" value="ECO:0007669"/>
    <property type="project" value="TreeGrafter"/>
</dbReference>
<dbReference type="PANTHER" id="PTHR47174:SF3">
    <property type="entry name" value="BRIDGING INTEGRATOR 3"/>
    <property type="match status" value="1"/>
</dbReference>
<dbReference type="Pfam" id="PF00018">
    <property type="entry name" value="SH3_1"/>
    <property type="match status" value="1"/>
</dbReference>
<dbReference type="InterPro" id="IPR036028">
    <property type="entry name" value="SH3-like_dom_sf"/>
</dbReference>
<dbReference type="CDD" id="cd00174">
    <property type="entry name" value="SH3"/>
    <property type="match status" value="1"/>
</dbReference>
<dbReference type="EMBL" id="KE123900">
    <property type="protein sequence ID" value="EPB92479.1"/>
    <property type="molecule type" value="Genomic_DNA"/>
</dbReference>
<feature type="domain" description="WW" evidence="7">
    <location>
        <begin position="133"/>
        <end position="166"/>
    </location>
</feature>
<evidence type="ECO:0000259" key="6">
    <source>
        <dbReference type="PROSITE" id="PS50002"/>
    </source>
</evidence>
<evidence type="ECO:0000256" key="1">
    <source>
        <dbReference type="ARBA" id="ARBA00004496"/>
    </source>
</evidence>
<protein>
    <recommendedName>
        <fullName evidence="10">SH3 domain-containing protein</fullName>
    </recommendedName>
</protein>
<dbReference type="GO" id="GO:0006897">
    <property type="term" value="P:endocytosis"/>
    <property type="evidence" value="ECO:0007669"/>
    <property type="project" value="InterPro"/>
</dbReference>
<dbReference type="GO" id="GO:0015629">
    <property type="term" value="C:actin cytoskeleton"/>
    <property type="evidence" value="ECO:0007669"/>
    <property type="project" value="TreeGrafter"/>
</dbReference>
<dbReference type="PROSITE" id="PS50020">
    <property type="entry name" value="WW_DOMAIN_2"/>
    <property type="match status" value="1"/>
</dbReference>
<dbReference type="VEuPathDB" id="FungiDB:HMPREF1544_00777"/>
<evidence type="ECO:0000256" key="4">
    <source>
        <dbReference type="PROSITE-ProRule" id="PRU00192"/>
    </source>
</evidence>
<feature type="compositionally biased region" description="Polar residues" evidence="5">
    <location>
        <begin position="107"/>
        <end position="133"/>
    </location>
</feature>